<evidence type="ECO:0000313" key="1">
    <source>
        <dbReference type="EMBL" id="KAJ8624188.1"/>
    </source>
</evidence>
<name>A0ACC2KTA2_PERAE</name>
<accession>A0ACC2KTA2</accession>
<dbReference type="Proteomes" id="UP001234297">
    <property type="component" value="Chromosome 11"/>
</dbReference>
<organism evidence="1 2">
    <name type="scientific">Persea americana</name>
    <name type="common">Avocado</name>
    <dbReference type="NCBI Taxonomy" id="3435"/>
    <lineage>
        <taxon>Eukaryota</taxon>
        <taxon>Viridiplantae</taxon>
        <taxon>Streptophyta</taxon>
        <taxon>Embryophyta</taxon>
        <taxon>Tracheophyta</taxon>
        <taxon>Spermatophyta</taxon>
        <taxon>Magnoliopsida</taxon>
        <taxon>Magnoliidae</taxon>
        <taxon>Laurales</taxon>
        <taxon>Lauraceae</taxon>
        <taxon>Persea</taxon>
    </lineage>
</organism>
<dbReference type="EMBL" id="CM056819">
    <property type="protein sequence ID" value="KAJ8624188.1"/>
    <property type="molecule type" value="Genomic_DNA"/>
</dbReference>
<protein>
    <submittedName>
        <fullName evidence="1">Uncharacterized protein</fullName>
    </submittedName>
</protein>
<sequence length="92" mass="11003">MPQGCRIKIWKRGKVFIPLRVPKIERRLGIEAAHNEIPHKRVLEEEEMMEKEFLEFAHRFGSSPARFKHGKGRRRRGRSTAMVLGVLRRWRE</sequence>
<keyword evidence="2" id="KW-1185">Reference proteome</keyword>
<comment type="caution">
    <text evidence="1">The sequence shown here is derived from an EMBL/GenBank/DDBJ whole genome shotgun (WGS) entry which is preliminary data.</text>
</comment>
<evidence type="ECO:0000313" key="2">
    <source>
        <dbReference type="Proteomes" id="UP001234297"/>
    </source>
</evidence>
<proteinExistence type="predicted"/>
<gene>
    <name evidence="1" type="ORF">MRB53_032718</name>
</gene>
<reference evidence="1 2" key="1">
    <citation type="journal article" date="2022" name="Hortic Res">
        <title>A haplotype resolved chromosomal level avocado genome allows analysis of novel avocado genes.</title>
        <authorList>
            <person name="Nath O."/>
            <person name="Fletcher S.J."/>
            <person name="Hayward A."/>
            <person name="Shaw L.M."/>
            <person name="Masouleh A.K."/>
            <person name="Furtado A."/>
            <person name="Henry R.J."/>
            <person name="Mitter N."/>
        </authorList>
    </citation>
    <scope>NUCLEOTIDE SEQUENCE [LARGE SCALE GENOMIC DNA]</scope>
    <source>
        <strain evidence="2">cv. Hass</strain>
    </source>
</reference>